<accession>A0A8H5HVW8</accession>
<proteinExistence type="predicted"/>
<reference evidence="1 2" key="1">
    <citation type="journal article" date="2020" name="ISME J.">
        <title>Uncovering the hidden diversity of litter-decomposition mechanisms in mushroom-forming fungi.</title>
        <authorList>
            <person name="Floudas D."/>
            <person name="Bentzer J."/>
            <person name="Ahren D."/>
            <person name="Johansson T."/>
            <person name="Persson P."/>
            <person name="Tunlid A."/>
        </authorList>
    </citation>
    <scope>NUCLEOTIDE SEQUENCE [LARGE SCALE GENOMIC DNA]</scope>
    <source>
        <strain evidence="1 2">CBS 406.79</strain>
    </source>
</reference>
<dbReference type="EMBL" id="JAACJN010000015">
    <property type="protein sequence ID" value="KAF5390423.1"/>
    <property type="molecule type" value="Genomic_DNA"/>
</dbReference>
<dbReference type="AlphaFoldDB" id="A0A8H5HVW8"/>
<sequence>MALNLAPLPEELLLRVIEDLAYLPDPYDLSKWPPELRFNSVSQELLFLSSASKQIRRICLPFLFAYVPFRDPESLSRHRDYFNTSVLDLIRRVQNTSSILVIRFDLREDLDPLRNSSILRETLPRLKNLSCIDLRFANALGVPFLNAVRNYTVLVRSFSVLPADDLASLDLSKISIFAGDVSFFTDHLPSSSPRSPFKSISCLDVGKADLVGDSFGNQVYRGLHSLIYCNEIPLMKWLPAFTANHPFLFEIRSHYDPIDDPDDHRVPCFDGFVENARQAQVDYCKFDIPQYTLTRTSPSSGFPKPIQIAFQGWYLSDLHIRIWESTIQILTLVAGSFPNLGSLDLHFGHTSLGGLDLEYDPDEVNNILASFHSLTDLRSTNMFSHLRLPSSLISTMEPDIDPSPPNETSGTVWKGVQWKVRRYAPRIALAVPSLKSMFISEDVAEIVGTSPTAQWKIDRSDGKLNRLIDLNDLNFDFLP</sequence>
<comment type="caution">
    <text evidence="1">The sequence shown here is derived from an EMBL/GenBank/DDBJ whole genome shotgun (WGS) entry which is preliminary data.</text>
</comment>
<evidence type="ECO:0000313" key="2">
    <source>
        <dbReference type="Proteomes" id="UP000518752"/>
    </source>
</evidence>
<evidence type="ECO:0000313" key="1">
    <source>
        <dbReference type="EMBL" id="KAF5390423.1"/>
    </source>
</evidence>
<dbReference type="Proteomes" id="UP000518752">
    <property type="component" value="Unassembled WGS sequence"/>
</dbReference>
<name>A0A8H5HVW8_9AGAR</name>
<protein>
    <submittedName>
        <fullName evidence="1">Uncharacterized protein</fullName>
    </submittedName>
</protein>
<gene>
    <name evidence="1" type="ORF">D9757_005237</name>
</gene>
<organism evidence="1 2">
    <name type="scientific">Collybiopsis confluens</name>
    <dbReference type="NCBI Taxonomy" id="2823264"/>
    <lineage>
        <taxon>Eukaryota</taxon>
        <taxon>Fungi</taxon>
        <taxon>Dikarya</taxon>
        <taxon>Basidiomycota</taxon>
        <taxon>Agaricomycotina</taxon>
        <taxon>Agaricomycetes</taxon>
        <taxon>Agaricomycetidae</taxon>
        <taxon>Agaricales</taxon>
        <taxon>Marasmiineae</taxon>
        <taxon>Omphalotaceae</taxon>
        <taxon>Collybiopsis</taxon>
    </lineage>
</organism>
<keyword evidence="2" id="KW-1185">Reference proteome</keyword>